<feature type="compositionally biased region" description="Low complexity" evidence="1">
    <location>
        <begin position="165"/>
        <end position="174"/>
    </location>
</feature>
<accession>A0ABN9R599</accession>
<evidence type="ECO:0000256" key="1">
    <source>
        <dbReference type="SAM" id="MobiDB-lite"/>
    </source>
</evidence>
<feature type="non-terminal residue" evidence="2">
    <location>
        <position position="395"/>
    </location>
</feature>
<feature type="compositionally biased region" description="Gly residues" evidence="1">
    <location>
        <begin position="108"/>
        <end position="126"/>
    </location>
</feature>
<sequence>GAVPQRWRAARPWRARPAAWAAAGALALAPRACGGEAAASSAERLPPGCSSPEAAELLAHARRHCEDSRCAINKDRAPGRLPLRLAALPAGVARRPSIRIRGVRRGRGLGGGGDAAPGLRPAGGRGPAPSHGPHGLGGRRQAPSLGGAGGPLLRPLPRPVPRLPPRAVQQPVRPSGRGWCEPLLSWRFVGGEFLGRRSAMLDRSVVFLLLSVHTSGIPVGTRFWMGPHREYRGASFVLTAKESGTFYFWSESNASRDGGFQSAYSDNTLGTMRYNGNNLVTYSMAVTGGATVSIDLATAEFVGGFAWASAQAPAPALAPTSGRQEAARPVQRTRLLPRHASLAAARCALPLDDSQLAARCNSRRQWRLAVGPGGGFASQPPDWRCPANGTAILSK</sequence>
<dbReference type="EMBL" id="CAUYUJ010004894">
    <property type="protein sequence ID" value="CAK0811442.1"/>
    <property type="molecule type" value="Genomic_DNA"/>
</dbReference>
<feature type="compositionally biased region" description="Low complexity" evidence="1">
    <location>
        <begin position="141"/>
        <end position="153"/>
    </location>
</feature>
<feature type="region of interest" description="Disordered" evidence="1">
    <location>
        <begin position="103"/>
        <end position="174"/>
    </location>
</feature>
<evidence type="ECO:0000313" key="3">
    <source>
        <dbReference type="Proteomes" id="UP001189429"/>
    </source>
</evidence>
<comment type="caution">
    <text evidence="2">The sequence shown here is derived from an EMBL/GenBank/DDBJ whole genome shotgun (WGS) entry which is preliminary data.</text>
</comment>
<organism evidence="2 3">
    <name type="scientific">Prorocentrum cordatum</name>
    <dbReference type="NCBI Taxonomy" id="2364126"/>
    <lineage>
        <taxon>Eukaryota</taxon>
        <taxon>Sar</taxon>
        <taxon>Alveolata</taxon>
        <taxon>Dinophyceae</taxon>
        <taxon>Prorocentrales</taxon>
        <taxon>Prorocentraceae</taxon>
        <taxon>Prorocentrum</taxon>
    </lineage>
</organism>
<feature type="compositionally biased region" description="Pro residues" evidence="1">
    <location>
        <begin position="154"/>
        <end position="164"/>
    </location>
</feature>
<name>A0ABN9R599_9DINO</name>
<feature type="non-terminal residue" evidence="2">
    <location>
        <position position="1"/>
    </location>
</feature>
<keyword evidence="3" id="KW-1185">Reference proteome</keyword>
<reference evidence="2" key="1">
    <citation type="submission" date="2023-10" db="EMBL/GenBank/DDBJ databases">
        <authorList>
            <person name="Chen Y."/>
            <person name="Shah S."/>
            <person name="Dougan E. K."/>
            <person name="Thang M."/>
            <person name="Chan C."/>
        </authorList>
    </citation>
    <scope>NUCLEOTIDE SEQUENCE [LARGE SCALE GENOMIC DNA]</scope>
</reference>
<proteinExistence type="predicted"/>
<dbReference type="Proteomes" id="UP001189429">
    <property type="component" value="Unassembled WGS sequence"/>
</dbReference>
<protein>
    <submittedName>
        <fullName evidence="2">Uncharacterized protein</fullName>
    </submittedName>
</protein>
<gene>
    <name evidence="2" type="ORF">PCOR1329_LOCUS16063</name>
</gene>
<evidence type="ECO:0000313" key="2">
    <source>
        <dbReference type="EMBL" id="CAK0811442.1"/>
    </source>
</evidence>